<keyword evidence="2" id="KW-0597">Phosphoprotein</keyword>
<evidence type="ECO:0000313" key="8">
    <source>
        <dbReference type="EMBL" id="KJA24049.1"/>
    </source>
</evidence>
<proteinExistence type="inferred from homology"/>
<sequence>MSGNVNHEPPKWTKPPTTIHPPTNLNRRNNMAHASGSNPFGPINPNPRKIGNQTSGRTLVNANVQNEGPPQKRMRVDHTFTRDVKPRSRPSQNGKEVLHTNSKRTSESEEIIIVNDDDVEEYPQSNHDLPNSQSSDELNSFQPAGATTSNHATNGIPSKYTFPLPDTNATRKKANTGLVPDGANTQWVEQTYGNPPDRPFDASDPIESDDYRPTRETRGYVQHQIEEFEKRSAGPKIDLAKKQLSKAKQMKPKLDRKGPNSSTLSKPPLRSSVPSKRKIEDPIATATTLRRPGELEPITLEEVYIEGDHYCQSAACKLQAFSSNERLLYIMAGDDEIFNLESFPKECRTMEYTKPPSPVIHIKTRSTDLLNVFTMCAIPANNKEEQSYGKLFAKLKQVTTPSWVQNRRVLLETARLHMTARGTKDNKDSSPHGDQPNHTIEKARKTPPDIVAPPPPKLRYTPEGQDWVQGSTPNPPPRTGPPRRSTRNAPPEKPVDQDKVILVYPQGVPGAVNITNGDLARLNPGEYLNDTLIEFGLKLWLKDLEAKQPELAAQVHIFNSFFYKKLNNKKNDAAAFETVRKWTSKFDIFQKKYIIVPINEHMHWYLAIIYEPEHVLSAISVDEISPRKRTRLSAKLHTSGCPAETAGATPTDIGESVINSAISLTSSEAEVERNLDADFQNSCTIDVVSADSVDDIGKHKADIDGNSDLSYMTDPELKPSLDRQFPLGGSEQASRSTSTEGLFSDAMDVDDTEDIQGLDKGVTPASVTESTVSATTSTPDIQETPSLEAISTARFYQSIKSKGKQRAAPQHISIDESGVVVPPEAIRKTYIFTFDSLGTNHPHAIKKLGQYLRMEAKDKKGIANAGLAAGKTVFVPVQPNFCDCGVYLLHFAQTFLSDPAKYHRLITSQGRSISNETRQDIWNDKKVADMRQELATQIGQLSTEWKKERASKEKDTQLQGGSDANMINSVDSDSDIEMPASLPKKSGRAARIRG</sequence>
<keyword evidence="9" id="KW-1185">Reference proteome</keyword>
<dbReference type="SUPFAM" id="SSF54001">
    <property type="entry name" value="Cysteine proteinases"/>
    <property type="match status" value="1"/>
</dbReference>
<dbReference type="GO" id="GO:0016926">
    <property type="term" value="P:protein desumoylation"/>
    <property type="evidence" value="ECO:0007669"/>
    <property type="project" value="TreeGrafter"/>
</dbReference>
<organism evidence="8 9">
    <name type="scientific">Hypholoma sublateritium (strain FD-334 SS-4)</name>
    <dbReference type="NCBI Taxonomy" id="945553"/>
    <lineage>
        <taxon>Eukaryota</taxon>
        <taxon>Fungi</taxon>
        <taxon>Dikarya</taxon>
        <taxon>Basidiomycota</taxon>
        <taxon>Agaricomycotina</taxon>
        <taxon>Agaricomycetes</taxon>
        <taxon>Agaricomycetidae</taxon>
        <taxon>Agaricales</taxon>
        <taxon>Agaricineae</taxon>
        <taxon>Strophariaceae</taxon>
        <taxon>Hypholoma</taxon>
    </lineage>
</organism>
<dbReference type="InterPro" id="IPR051947">
    <property type="entry name" value="Sentrin-specific_protease"/>
</dbReference>
<dbReference type="Gene3D" id="3.30.310.130">
    <property type="entry name" value="Ubiquitin-related"/>
    <property type="match status" value="1"/>
</dbReference>
<feature type="compositionally biased region" description="Polar residues" evidence="6">
    <location>
        <begin position="20"/>
        <end position="29"/>
    </location>
</feature>
<evidence type="ECO:0000256" key="5">
    <source>
        <dbReference type="ARBA" id="ARBA00022801"/>
    </source>
</evidence>
<feature type="region of interest" description="Disordered" evidence="6">
    <location>
        <begin position="1"/>
        <end position="215"/>
    </location>
</feature>
<dbReference type="Proteomes" id="UP000054270">
    <property type="component" value="Unassembled WGS sequence"/>
</dbReference>
<feature type="compositionally biased region" description="Polar residues" evidence="6">
    <location>
        <begin position="123"/>
        <end position="156"/>
    </location>
</feature>
<feature type="region of interest" description="Disordered" evidence="6">
    <location>
        <begin position="944"/>
        <end position="994"/>
    </location>
</feature>
<protein>
    <recommendedName>
        <fullName evidence="7">Ubiquitin-like protease family profile domain-containing protein</fullName>
    </recommendedName>
</protein>
<dbReference type="Pfam" id="PF02902">
    <property type="entry name" value="Peptidase_C48"/>
    <property type="match status" value="2"/>
</dbReference>
<reference evidence="9" key="1">
    <citation type="submission" date="2014-04" db="EMBL/GenBank/DDBJ databases">
        <title>Evolutionary Origins and Diversification of the Mycorrhizal Mutualists.</title>
        <authorList>
            <consortium name="DOE Joint Genome Institute"/>
            <consortium name="Mycorrhizal Genomics Consortium"/>
            <person name="Kohler A."/>
            <person name="Kuo A."/>
            <person name="Nagy L.G."/>
            <person name="Floudas D."/>
            <person name="Copeland A."/>
            <person name="Barry K.W."/>
            <person name="Cichocki N."/>
            <person name="Veneault-Fourrey C."/>
            <person name="LaButti K."/>
            <person name="Lindquist E.A."/>
            <person name="Lipzen A."/>
            <person name="Lundell T."/>
            <person name="Morin E."/>
            <person name="Murat C."/>
            <person name="Riley R."/>
            <person name="Ohm R."/>
            <person name="Sun H."/>
            <person name="Tunlid A."/>
            <person name="Henrissat B."/>
            <person name="Grigoriev I.V."/>
            <person name="Hibbett D.S."/>
            <person name="Martin F."/>
        </authorList>
    </citation>
    <scope>NUCLEOTIDE SEQUENCE [LARGE SCALE GENOMIC DNA]</scope>
    <source>
        <strain evidence="9">FD-334 SS-4</strain>
    </source>
</reference>
<feature type="compositionally biased region" description="Basic and acidic residues" evidence="6">
    <location>
        <begin position="944"/>
        <end position="956"/>
    </location>
</feature>
<evidence type="ECO:0000256" key="2">
    <source>
        <dbReference type="ARBA" id="ARBA00022553"/>
    </source>
</evidence>
<accession>A0A0D2NZD2</accession>
<feature type="region of interest" description="Disordered" evidence="6">
    <location>
        <begin position="700"/>
        <end position="785"/>
    </location>
</feature>
<feature type="compositionally biased region" description="Low complexity" evidence="6">
    <location>
        <begin position="762"/>
        <end position="779"/>
    </location>
</feature>
<evidence type="ECO:0000259" key="7">
    <source>
        <dbReference type="PROSITE" id="PS50600"/>
    </source>
</evidence>
<dbReference type="GO" id="GO:0006508">
    <property type="term" value="P:proteolysis"/>
    <property type="evidence" value="ECO:0007669"/>
    <property type="project" value="UniProtKB-KW"/>
</dbReference>
<dbReference type="EMBL" id="KN817539">
    <property type="protein sequence ID" value="KJA24049.1"/>
    <property type="molecule type" value="Genomic_DNA"/>
</dbReference>
<dbReference type="PROSITE" id="PS50600">
    <property type="entry name" value="ULP_PROTEASE"/>
    <property type="match status" value="1"/>
</dbReference>
<keyword evidence="4" id="KW-0833">Ubl conjugation pathway</keyword>
<keyword evidence="5" id="KW-0378">Hydrolase</keyword>
<keyword evidence="3" id="KW-0645">Protease</keyword>
<dbReference type="GO" id="GO:0005634">
    <property type="term" value="C:nucleus"/>
    <property type="evidence" value="ECO:0007669"/>
    <property type="project" value="TreeGrafter"/>
</dbReference>
<evidence type="ECO:0000256" key="6">
    <source>
        <dbReference type="SAM" id="MobiDB-lite"/>
    </source>
</evidence>
<dbReference type="InterPro" id="IPR003653">
    <property type="entry name" value="Peptidase_C48_C"/>
</dbReference>
<dbReference type="STRING" id="945553.A0A0D2NZD2"/>
<dbReference type="OrthoDB" id="442460at2759"/>
<name>A0A0D2NZD2_HYPSF</name>
<dbReference type="OMA" id="HEPNGAS"/>
<feature type="region of interest" description="Disordered" evidence="6">
    <location>
        <begin position="419"/>
        <end position="497"/>
    </location>
</feature>
<feature type="compositionally biased region" description="Basic and acidic residues" evidence="6">
    <location>
        <begin position="422"/>
        <end position="431"/>
    </location>
</feature>
<dbReference type="AlphaFoldDB" id="A0A0D2NZD2"/>
<dbReference type="InterPro" id="IPR038765">
    <property type="entry name" value="Papain-like_cys_pep_sf"/>
</dbReference>
<feature type="compositionally biased region" description="Polar residues" evidence="6">
    <location>
        <begin position="183"/>
        <end position="193"/>
    </location>
</feature>
<feature type="compositionally biased region" description="Polar residues" evidence="6">
    <location>
        <begin position="731"/>
        <end position="741"/>
    </location>
</feature>
<comment type="similarity">
    <text evidence="1">Belongs to the peptidase C48 family.</text>
</comment>
<dbReference type="GO" id="GO:0005737">
    <property type="term" value="C:cytoplasm"/>
    <property type="evidence" value="ECO:0007669"/>
    <property type="project" value="TreeGrafter"/>
</dbReference>
<feature type="domain" description="Ubiquitin-like protease family profile" evidence="7">
    <location>
        <begin position="512"/>
        <end position="895"/>
    </location>
</feature>
<evidence type="ECO:0000256" key="4">
    <source>
        <dbReference type="ARBA" id="ARBA00022786"/>
    </source>
</evidence>
<evidence type="ECO:0000256" key="3">
    <source>
        <dbReference type="ARBA" id="ARBA00022670"/>
    </source>
</evidence>
<dbReference type="GO" id="GO:0070139">
    <property type="term" value="F:SUMO-specific endopeptidase activity"/>
    <property type="evidence" value="ECO:0007669"/>
    <property type="project" value="TreeGrafter"/>
</dbReference>
<dbReference type="PANTHER" id="PTHR46896:SF3">
    <property type="entry name" value="FI06413P-RELATED"/>
    <property type="match status" value="1"/>
</dbReference>
<feature type="region of interest" description="Disordered" evidence="6">
    <location>
        <begin position="243"/>
        <end position="285"/>
    </location>
</feature>
<feature type="compositionally biased region" description="Basic residues" evidence="6">
    <location>
        <begin position="985"/>
        <end position="994"/>
    </location>
</feature>
<feature type="compositionally biased region" description="Acidic residues" evidence="6">
    <location>
        <begin position="747"/>
        <end position="756"/>
    </location>
</feature>
<gene>
    <name evidence="8" type="ORF">HYPSUDRAFT_39181</name>
</gene>
<dbReference type="Gene3D" id="1.10.418.20">
    <property type="match status" value="2"/>
</dbReference>
<evidence type="ECO:0000256" key="1">
    <source>
        <dbReference type="ARBA" id="ARBA00005234"/>
    </source>
</evidence>
<evidence type="ECO:0000313" key="9">
    <source>
        <dbReference type="Proteomes" id="UP000054270"/>
    </source>
</evidence>
<feature type="compositionally biased region" description="Polar residues" evidence="6">
    <location>
        <begin position="957"/>
        <end position="971"/>
    </location>
</feature>
<dbReference type="PANTHER" id="PTHR46896">
    <property type="entry name" value="SENTRIN-SPECIFIC PROTEASE"/>
    <property type="match status" value="1"/>
</dbReference>
<feature type="compositionally biased region" description="Basic and acidic residues" evidence="6">
    <location>
        <begin position="74"/>
        <end position="86"/>
    </location>
</feature>
<feature type="compositionally biased region" description="Polar residues" evidence="6">
    <location>
        <begin position="51"/>
        <end position="68"/>
    </location>
</feature>